<name>A0A176WIW7_MARPO</name>
<organism evidence="2 3">
    <name type="scientific">Marchantia polymorpha subsp. ruderalis</name>
    <dbReference type="NCBI Taxonomy" id="1480154"/>
    <lineage>
        <taxon>Eukaryota</taxon>
        <taxon>Viridiplantae</taxon>
        <taxon>Streptophyta</taxon>
        <taxon>Embryophyta</taxon>
        <taxon>Marchantiophyta</taxon>
        <taxon>Marchantiopsida</taxon>
        <taxon>Marchantiidae</taxon>
        <taxon>Marchantiales</taxon>
        <taxon>Marchantiaceae</taxon>
        <taxon>Marchantia</taxon>
    </lineage>
</organism>
<dbReference type="EMBL" id="LVLJ01000698">
    <property type="protein sequence ID" value="OAE32969.1"/>
    <property type="molecule type" value="Genomic_DNA"/>
</dbReference>
<protein>
    <submittedName>
        <fullName evidence="2">Uncharacterized protein</fullName>
    </submittedName>
</protein>
<feature type="region of interest" description="Disordered" evidence="1">
    <location>
        <begin position="46"/>
        <end position="105"/>
    </location>
</feature>
<feature type="compositionally biased region" description="Basic and acidic residues" evidence="1">
    <location>
        <begin position="317"/>
        <end position="327"/>
    </location>
</feature>
<feature type="region of interest" description="Disordered" evidence="1">
    <location>
        <begin position="1"/>
        <end position="22"/>
    </location>
</feature>
<proteinExistence type="predicted"/>
<feature type="compositionally biased region" description="Polar residues" evidence="1">
    <location>
        <begin position="329"/>
        <end position="339"/>
    </location>
</feature>
<feature type="compositionally biased region" description="Basic and acidic residues" evidence="1">
    <location>
        <begin position="58"/>
        <end position="76"/>
    </location>
</feature>
<feature type="compositionally biased region" description="Basic and acidic residues" evidence="1">
    <location>
        <begin position="340"/>
        <end position="351"/>
    </location>
</feature>
<keyword evidence="3" id="KW-1185">Reference proteome</keyword>
<accession>A0A176WIW7</accession>
<dbReference type="AlphaFoldDB" id="A0A176WIW7"/>
<dbReference type="Proteomes" id="UP000077202">
    <property type="component" value="Unassembled WGS sequence"/>
</dbReference>
<comment type="caution">
    <text evidence="2">The sequence shown here is derived from an EMBL/GenBank/DDBJ whole genome shotgun (WGS) entry which is preliminary data.</text>
</comment>
<reference evidence="2" key="1">
    <citation type="submission" date="2016-03" db="EMBL/GenBank/DDBJ databases">
        <title>Mechanisms controlling the formation of the plant cell surface in tip-growing cells are functionally conserved among land plants.</title>
        <authorList>
            <person name="Honkanen S."/>
            <person name="Jones V.A."/>
            <person name="Morieri G."/>
            <person name="Champion C."/>
            <person name="Hetherington A.J."/>
            <person name="Kelly S."/>
            <person name="Saint-Marcoux D."/>
            <person name="Proust H."/>
            <person name="Prescott H."/>
            <person name="Dolan L."/>
        </authorList>
    </citation>
    <scope>NUCLEOTIDE SEQUENCE [LARGE SCALE GENOMIC DNA]</scope>
    <source>
        <tissue evidence="2">Whole gametophyte</tissue>
    </source>
</reference>
<evidence type="ECO:0000256" key="1">
    <source>
        <dbReference type="SAM" id="MobiDB-lite"/>
    </source>
</evidence>
<evidence type="ECO:0000313" key="3">
    <source>
        <dbReference type="Proteomes" id="UP000077202"/>
    </source>
</evidence>
<feature type="region of interest" description="Disordered" evidence="1">
    <location>
        <begin position="317"/>
        <end position="354"/>
    </location>
</feature>
<gene>
    <name evidence="2" type="ORF">AXG93_673s1460</name>
</gene>
<sequence>MVGWLDGWEQPPAGQHQGKSGEADDAVLWRRNSFCFLPSFHPSFHEHDSPRASFESEPTQHQRERGAVSDIDRFFQSDEEQEQETEERRAREGDGDGDGDGSWSLTGARIELGARMVSRNYASNCTAIARRSCSSSSSWDEHHPCEEAGDMASLPTGPDDTTSSCCPARAYREQSVEFQKRIVSLRESRALLDQKQRIREERATRMSYQFKNILCQMKQAQEEALVVQERNMKILGLEGFQQKHGRIFLFTEEEEDMLKARILCDARETLIDGQQPPTEKLTGLEGEVKRNYLTRVFGPEKSCSQLEECPRQCELHEPKEPRKRIDDGQASQILGSSQEPIDKDGGLRDKTTCVPPVNQDAQDCFANTAEASNTRGVDTSVLPEQRNPPLKIEKNDCFPPTGERVVYEPEVGEAFANDNEAVSPVGADFQELAEERRAHLRKLISFWSPDEKLAVLTTLKNTMLLWEDPYSQFGRWPESDVLLSSIFAARESQLKLFEYLEVKEDASRPLICCGAVYELVKAYPPEKLIPFEFIEDLFGSDDWNNRLQSGLSFVQLQEYQEEHSHFWQMLLHHSISVKDLGLGTLREVASVTREIFCPRDLLVELSPEIALNMHEYLLEFFTETFKTYETSQSHNFIEESDGNSIPLSYNCIIPVERGLRINLKRPPVYNIEAALPYVRDVVVSDGLELSLLQYDFLETNGGYKSEGSVRRRSCKRGIFSSLGSLVRSPFRLWRSRGLSKVGDSVDDGFVRLLSPKRSVSIAR</sequence>
<evidence type="ECO:0000313" key="2">
    <source>
        <dbReference type="EMBL" id="OAE32969.1"/>
    </source>
</evidence>